<protein>
    <submittedName>
        <fullName evidence="8">M20 family metallo-hydrolase</fullName>
    </submittedName>
</protein>
<comment type="similarity">
    <text evidence="2">Belongs to the peptidase M20 family.</text>
</comment>
<accession>A0ABW1EGS0</accession>
<comment type="subunit">
    <text evidence="3">Homodimer.</text>
</comment>
<evidence type="ECO:0000256" key="6">
    <source>
        <dbReference type="ARBA" id="ARBA00023211"/>
    </source>
</evidence>
<dbReference type="CDD" id="cd03884">
    <property type="entry name" value="M20_bAS"/>
    <property type="match status" value="1"/>
</dbReference>
<keyword evidence="6" id="KW-0464">Manganese</keyword>
<evidence type="ECO:0000256" key="2">
    <source>
        <dbReference type="ARBA" id="ARBA00006153"/>
    </source>
</evidence>
<dbReference type="SUPFAM" id="SSF55031">
    <property type="entry name" value="Bacterial exopeptidase dimerisation domain"/>
    <property type="match status" value="1"/>
</dbReference>
<dbReference type="SUPFAM" id="SSF53187">
    <property type="entry name" value="Zn-dependent exopeptidases"/>
    <property type="match status" value="1"/>
</dbReference>
<organism evidence="8 9">
    <name type="scientific">Acidicapsa dinghuensis</name>
    <dbReference type="NCBI Taxonomy" id="2218256"/>
    <lineage>
        <taxon>Bacteria</taxon>
        <taxon>Pseudomonadati</taxon>
        <taxon>Acidobacteriota</taxon>
        <taxon>Terriglobia</taxon>
        <taxon>Terriglobales</taxon>
        <taxon>Acidobacteriaceae</taxon>
        <taxon>Acidicapsa</taxon>
    </lineage>
</organism>
<name>A0ABW1EGS0_9BACT</name>
<dbReference type="PIRSF" id="PIRSF001235">
    <property type="entry name" value="Amidase_carbamoylase"/>
    <property type="match status" value="1"/>
</dbReference>
<comment type="caution">
    <text evidence="8">The sequence shown here is derived from an EMBL/GenBank/DDBJ whole genome shotgun (WGS) entry which is preliminary data.</text>
</comment>
<dbReference type="NCBIfam" id="TIGR01879">
    <property type="entry name" value="hydantase"/>
    <property type="match status" value="1"/>
</dbReference>
<dbReference type="Pfam" id="PF01546">
    <property type="entry name" value="Peptidase_M20"/>
    <property type="match status" value="1"/>
</dbReference>
<dbReference type="InterPro" id="IPR002933">
    <property type="entry name" value="Peptidase_M20"/>
</dbReference>
<evidence type="ECO:0000313" key="8">
    <source>
        <dbReference type="EMBL" id="MFC5863056.1"/>
    </source>
</evidence>
<dbReference type="PANTHER" id="PTHR32494:SF19">
    <property type="entry name" value="ALLANTOATE DEIMINASE-RELATED"/>
    <property type="match status" value="1"/>
</dbReference>
<evidence type="ECO:0000256" key="4">
    <source>
        <dbReference type="ARBA" id="ARBA00022723"/>
    </source>
</evidence>
<keyword evidence="4" id="KW-0479">Metal-binding</keyword>
<dbReference type="Gene3D" id="3.30.70.360">
    <property type="match status" value="1"/>
</dbReference>
<sequence>MSSANSLLISVDVNRLTGELTTLAGITEAGPPVVTRVVFSEADLRAREWVKGLCREAGLMIREDAVGNTFVRWEGSEPGLAAVGTGSHIDAIPNAGAYDGAVGVLGGLEAIRALQRVGYRPRRAIELVIFTSEEPTRFGIGCLGSRLMGGVLSAEQALALRDKDGHGLEELRSAAGFAGPLGWVKLAEGHYSAFVELHIEQGPILEREGIDIGVVTHIAAPASLRVVIEGEGGHAGAMLMPVRHDAFCAASELVLALEAAAKATGVIDTVGTVGVCEVFPGAVNSVPSRVRLETDIRDIDGARRDGVIASLKTAAEEIAERRGVRIGFETVNADPPATCEPAIVEAIERAAKVAGRSSQRMVSRAYHDSLFVARFAPVAMIFIPCRGGVSHRPDEYASPEWIAGGVEVLARTLAELASQ</sequence>
<evidence type="ECO:0000256" key="3">
    <source>
        <dbReference type="ARBA" id="ARBA00011738"/>
    </source>
</evidence>
<dbReference type="Gene3D" id="3.40.630.10">
    <property type="entry name" value="Zn peptidases"/>
    <property type="match status" value="1"/>
</dbReference>
<evidence type="ECO:0000256" key="5">
    <source>
        <dbReference type="ARBA" id="ARBA00022801"/>
    </source>
</evidence>
<feature type="domain" description="Peptidase M20 dimerisation" evidence="7">
    <location>
        <begin position="222"/>
        <end position="320"/>
    </location>
</feature>
<dbReference type="InterPro" id="IPR036264">
    <property type="entry name" value="Bact_exopeptidase_dim_dom"/>
</dbReference>
<dbReference type="InterPro" id="IPR010158">
    <property type="entry name" value="Amidase_Cbmase"/>
</dbReference>
<keyword evidence="5" id="KW-0378">Hydrolase</keyword>
<dbReference type="InterPro" id="IPR011650">
    <property type="entry name" value="Peptidase_M20_dimer"/>
</dbReference>
<dbReference type="EMBL" id="JBHSPH010000003">
    <property type="protein sequence ID" value="MFC5863056.1"/>
    <property type="molecule type" value="Genomic_DNA"/>
</dbReference>
<gene>
    <name evidence="8" type="ORF">ACFPT7_12190</name>
</gene>
<comment type="cofactor">
    <cofactor evidence="1">
        <name>Mn(2+)</name>
        <dbReference type="ChEBI" id="CHEBI:29035"/>
    </cofactor>
</comment>
<dbReference type="Pfam" id="PF07687">
    <property type="entry name" value="M20_dimer"/>
    <property type="match status" value="1"/>
</dbReference>
<evidence type="ECO:0000256" key="1">
    <source>
        <dbReference type="ARBA" id="ARBA00001936"/>
    </source>
</evidence>
<dbReference type="PANTHER" id="PTHR32494">
    <property type="entry name" value="ALLANTOATE DEIMINASE-RELATED"/>
    <property type="match status" value="1"/>
</dbReference>
<reference evidence="9" key="1">
    <citation type="journal article" date="2019" name="Int. J. Syst. Evol. Microbiol.">
        <title>The Global Catalogue of Microorganisms (GCM) 10K type strain sequencing project: providing services to taxonomists for standard genome sequencing and annotation.</title>
        <authorList>
            <consortium name="The Broad Institute Genomics Platform"/>
            <consortium name="The Broad Institute Genome Sequencing Center for Infectious Disease"/>
            <person name="Wu L."/>
            <person name="Ma J."/>
        </authorList>
    </citation>
    <scope>NUCLEOTIDE SEQUENCE [LARGE SCALE GENOMIC DNA]</scope>
    <source>
        <strain evidence="9">JCM 4087</strain>
    </source>
</reference>
<proteinExistence type="inferred from homology"/>
<dbReference type="Proteomes" id="UP001596091">
    <property type="component" value="Unassembled WGS sequence"/>
</dbReference>
<evidence type="ECO:0000313" key="9">
    <source>
        <dbReference type="Proteomes" id="UP001596091"/>
    </source>
</evidence>
<evidence type="ECO:0000259" key="7">
    <source>
        <dbReference type="Pfam" id="PF07687"/>
    </source>
</evidence>
<dbReference type="RefSeq" id="WP_263339388.1">
    <property type="nucleotide sequence ID" value="NZ_JAGSYH010000005.1"/>
</dbReference>
<keyword evidence="9" id="KW-1185">Reference proteome</keyword>